<comment type="caution">
    <text evidence="1">The sequence shown here is derived from an EMBL/GenBank/DDBJ whole genome shotgun (WGS) entry which is preliminary data.</text>
</comment>
<dbReference type="Proteomes" id="UP000284267">
    <property type="component" value="Unassembled WGS sequence"/>
</dbReference>
<accession>A0A415HWK5</accession>
<reference evidence="1 2" key="1">
    <citation type="submission" date="2018-08" db="EMBL/GenBank/DDBJ databases">
        <title>A genome reference for cultivated species of the human gut microbiota.</title>
        <authorList>
            <person name="Zou Y."/>
            <person name="Xue W."/>
            <person name="Luo G."/>
        </authorList>
    </citation>
    <scope>NUCLEOTIDE SEQUENCE [LARGE SCALE GENOMIC DNA]</scope>
    <source>
        <strain evidence="1 2">AF39-4</strain>
    </source>
</reference>
<evidence type="ECO:0000313" key="2">
    <source>
        <dbReference type="Proteomes" id="UP000284267"/>
    </source>
</evidence>
<gene>
    <name evidence="1" type="ORF">DW040_02365</name>
</gene>
<organism evidence="1 2">
    <name type="scientific">Blautia obeum</name>
    <dbReference type="NCBI Taxonomy" id="40520"/>
    <lineage>
        <taxon>Bacteria</taxon>
        <taxon>Bacillati</taxon>
        <taxon>Bacillota</taxon>
        <taxon>Clostridia</taxon>
        <taxon>Lachnospirales</taxon>
        <taxon>Lachnospiraceae</taxon>
        <taxon>Blautia</taxon>
    </lineage>
</organism>
<name>A0A415HWK5_9FIRM</name>
<sequence length="162" mass="18240">MKAEEKPATPKIEKFNPEKKVTVKSIANWTTGFQRIETNGDVTIPARGSVRLTASEIITQVQNGNTLFTGIDGQGSHATLYIEDKPTRIEADFETENSAQKVISEEAVKNLFAKNKIDFEATLPNMVKTRAEEFAIVEMIRKFKFNDYEKVRSVENLTGIRV</sequence>
<evidence type="ECO:0000313" key="1">
    <source>
        <dbReference type="EMBL" id="RHK98582.1"/>
    </source>
</evidence>
<protein>
    <submittedName>
        <fullName evidence="1">Uncharacterized protein</fullName>
    </submittedName>
</protein>
<proteinExistence type="predicted"/>
<dbReference type="AlphaFoldDB" id="A0A415HWK5"/>
<dbReference type="EMBL" id="QROE01000001">
    <property type="protein sequence ID" value="RHK98582.1"/>
    <property type="molecule type" value="Genomic_DNA"/>
</dbReference>